<dbReference type="PANTHER" id="PTHR33744">
    <property type="entry name" value="CARBOHYDRATE DIACID REGULATOR"/>
    <property type="match status" value="1"/>
</dbReference>
<dbReference type="EMBL" id="AZDJ01000026">
    <property type="protein sequence ID" value="KRK71724.1"/>
    <property type="molecule type" value="Genomic_DNA"/>
</dbReference>
<dbReference type="OrthoDB" id="142218at2"/>
<keyword evidence="4" id="KW-1185">Reference proteome</keyword>
<dbReference type="InterPro" id="IPR051448">
    <property type="entry name" value="CdaR-like_regulators"/>
</dbReference>
<gene>
    <name evidence="3" type="ORF">FD02_GL001968</name>
</gene>
<organism evidence="3 4">
    <name type="scientific">Lacticaseibacillus nasuensis JCM 17158</name>
    <dbReference type="NCBI Taxonomy" id="1291734"/>
    <lineage>
        <taxon>Bacteria</taxon>
        <taxon>Bacillati</taxon>
        <taxon>Bacillota</taxon>
        <taxon>Bacilli</taxon>
        <taxon>Lactobacillales</taxon>
        <taxon>Lactobacillaceae</taxon>
        <taxon>Lacticaseibacillus</taxon>
    </lineage>
</organism>
<evidence type="ECO:0000313" key="3">
    <source>
        <dbReference type="EMBL" id="KRK71724.1"/>
    </source>
</evidence>
<evidence type="ECO:0000313" key="4">
    <source>
        <dbReference type="Proteomes" id="UP000051804"/>
    </source>
</evidence>
<reference evidence="3 4" key="1">
    <citation type="journal article" date="2015" name="Genome Announc.">
        <title>Expanding the biotechnology potential of lactobacilli through comparative genomics of 213 strains and associated genera.</title>
        <authorList>
            <person name="Sun Z."/>
            <person name="Harris H.M."/>
            <person name="McCann A."/>
            <person name="Guo C."/>
            <person name="Argimon S."/>
            <person name="Zhang W."/>
            <person name="Yang X."/>
            <person name="Jeffery I.B."/>
            <person name="Cooney J.C."/>
            <person name="Kagawa T.F."/>
            <person name="Liu W."/>
            <person name="Song Y."/>
            <person name="Salvetti E."/>
            <person name="Wrobel A."/>
            <person name="Rasinkangas P."/>
            <person name="Parkhill J."/>
            <person name="Rea M.C."/>
            <person name="O'Sullivan O."/>
            <person name="Ritari J."/>
            <person name="Douillard F.P."/>
            <person name="Paul Ross R."/>
            <person name="Yang R."/>
            <person name="Briner A.E."/>
            <person name="Felis G.E."/>
            <person name="de Vos W.M."/>
            <person name="Barrangou R."/>
            <person name="Klaenhammer T.R."/>
            <person name="Caufield P.W."/>
            <person name="Cui Y."/>
            <person name="Zhang H."/>
            <person name="O'Toole P.W."/>
        </authorList>
    </citation>
    <scope>NUCLEOTIDE SEQUENCE [LARGE SCALE GENOMIC DNA]</scope>
    <source>
        <strain evidence="3 4">JCM 17158</strain>
    </source>
</reference>
<dbReference type="InterPro" id="IPR042070">
    <property type="entry name" value="PucR_C-HTH_sf"/>
</dbReference>
<dbReference type="PANTHER" id="PTHR33744:SF16">
    <property type="entry name" value="CARBOHYDRATE DIACID REGULATOR"/>
    <property type="match status" value="1"/>
</dbReference>
<feature type="domain" description="PucR C-terminal helix-turn-helix" evidence="2">
    <location>
        <begin position="458"/>
        <end position="502"/>
    </location>
</feature>
<dbReference type="Pfam" id="PF07905">
    <property type="entry name" value="PucR"/>
    <property type="match status" value="1"/>
</dbReference>
<proteinExistence type="predicted"/>
<evidence type="ECO:0008006" key="5">
    <source>
        <dbReference type="Google" id="ProtNLM"/>
    </source>
</evidence>
<dbReference type="Proteomes" id="UP000051804">
    <property type="component" value="Unassembled WGS sequence"/>
</dbReference>
<evidence type="ECO:0000259" key="1">
    <source>
        <dbReference type="Pfam" id="PF07905"/>
    </source>
</evidence>
<dbReference type="RefSeq" id="WP_056951244.1">
    <property type="nucleotide sequence ID" value="NZ_AZDJ01000026.1"/>
</dbReference>
<dbReference type="STRING" id="1291734.FD02_GL001968"/>
<sequence>MTVTIGDCLRLPALRGANLLTDARGLDWPVTAVSVLEYSEVTPIQQTLVDQIHYQGHELVLTAFADVRDNVTAQCENIRRLKSQGDTGLVLFYVGILMPKVDPLVVALANSLDYAIIMMPLNDPHPAYSEVISDVMQAIFLDHMHNPMFAMDLLEQATKLPPAQHTVDTVVRMVADRLHVGVALFNRDGQVITACAWPTTASEDWGAFARVHFDAGTAPLDARHQYWEKVSDDPRLGTVWLLLLQDGGTLDVYARGEVVSTLQIALNLWGQNPTAMSRGALLSAIMAGDPVQIQRLAAFYHVALADLRQGWLIPQFTGQDRARQQGQLVALVGQTAPVALCERYDNLLFLFPRGHLAPGAMQAVSAKLAAATKAWGYPVPPVVCPVLADVAALKAAAALVKTAAIDATKIFPRRATLSLGDLRLAARCRAAIGTGAAENAAKRAAARQLVGLPTEPTLFDTASAYLLDCDGKVAAVAQQLFVHPNTVSYRLHKLSTRLGFTVGAMPDSDWLYELAGSERLLSES</sequence>
<dbReference type="InterPro" id="IPR012914">
    <property type="entry name" value="PucR_dom"/>
</dbReference>
<comment type="caution">
    <text evidence="3">The sequence shown here is derived from an EMBL/GenBank/DDBJ whole genome shotgun (WGS) entry which is preliminary data.</text>
</comment>
<dbReference type="Pfam" id="PF13556">
    <property type="entry name" value="HTH_30"/>
    <property type="match status" value="1"/>
</dbReference>
<dbReference type="Gene3D" id="1.10.10.2840">
    <property type="entry name" value="PucR C-terminal helix-turn-helix domain"/>
    <property type="match status" value="1"/>
</dbReference>
<feature type="domain" description="Purine catabolism PurC-like" evidence="1">
    <location>
        <begin position="7"/>
        <end position="139"/>
    </location>
</feature>
<dbReference type="AlphaFoldDB" id="A0A0R1JKI9"/>
<dbReference type="InterPro" id="IPR025736">
    <property type="entry name" value="PucR_C-HTH_dom"/>
</dbReference>
<protein>
    <recommendedName>
        <fullName evidence="5">PucR family transcriptional regulator</fullName>
    </recommendedName>
</protein>
<dbReference type="PATRIC" id="fig|1291734.4.peg.2020"/>
<name>A0A0R1JKI9_9LACO</name>
<accession>A0A0R1JKI9</accession>
<evidence type="ECO:0000259" key="2">
    <source>
        <dbReference type="Pfam" id="PF13556"/>
    </source>
</evidence>